<dbReference type="InterPro" id="IPR044769">
    <property type="entry name" value="PIKfyve_PIPKc"/>
</dbReference>
<dbReference type="Gene3D" id="3.30.40.10">
    <property type="entry name" value="Zinc/RING finger domain, C3HC4 (zinc finger)"/>
    <property type="match status" value="1"/>
</dbReference>
<evidence type="ECO:0000256" key="2">
    <source>
        <dbReference type="ARBA" id="ARBA00022679"/>
    </source>
</evidence>
<dbReference type="InterPro" id="IPR002423">
    <property type="entry name" value="Cpn60/GroEL/TCP-1"/>
</dbReference>
<feature type="compositionally biased region" description="Low complexity" evidence="11">
    <location>
        <begin position="1149"/>
        <end position="1162"/>
    </location>
</feature>
<feature type="compositionally biased region" description="Acidic residues" evidence="11">
    <location>
        <begin position="482"/>
        <end position="492"/>
    </location>
</feature>
<evidence type="ECO:0000256" key="4">
    <source>
        <dbReference type="ARBA" id="ARBA00022741"/>
    </source>
</evidence>
<dbReference type="SUPFAM" id="SSF57903">
    <property type="entry name" value="FYVE/PHD zinc finger"/>
    <property type="match status" value="1"/>
</dbReference>
<feature type="compositionally biased region" description="Basic and acidic residues" evidence="11">
    <location>
        <begin position="957"/>
        <end position="967"/>
    </location>
</feature>
<sequence>MSDPHLRLDTGVSASSGPSPISHFSNHGLPNTLSNLTTFPNPFQDEPETGLLPSLLSKVKSTFSSAPPRDTKDAATPAQPAQSAAQLIAEATRKQHAAQAQAQAAAVAQVQGSQAAAPAVTPTSHASAVSVPNVSSRRGTGQLSIGPSGDTSPSSVLSPTAPSLNVTSLPLPPRAQHSHQSSAASASQLSSAAASVASSNSQPQQRRHLVPGERNWRPAAASAQVTVSPVTSVTTTAPRISEDSMPPPPRLMNVTPTVEVTNAKGKPISGSAALGGGRLRRGSIGTIPDSPSSVSLSAMISGNAELSQNNNYSFVPGFQLPAEDTRSIRSLALAKRPHSVSKIIRRMRGEGLSKHYWMADENCKECYDCKSVFTTWRRKHHCRICGQIFCGRCASNIIGARRFGQDGMVRVCNLCLKIMEDYDDDDDRRSINSTMSGLAGLPDRVISSEIAYSQSPFAASQLFRSTNDSLSAIEEAVHQPYDEDSDMSDQEETTGSRWGLWPSIAAPFRRHGDDNSDDQGHESNTHSELASEAPSPRPGSAGANHVRPMIDYPLDTRPRVGFPRTDTIESEEGMPIINVPLNFPGLRTRLSSAASLRGGANNGLSALLDTDRKDGLWRARSYSFVTPPEFLTGPSLAHFNTMLQQSIERHELPNPETWHRVLSKLLLRVSTNLRPVVRAGDSIDIRTYVKIKKVPGGKITDSEYVDGIVITKNVAHKGMSRRLVNPRIMVITFPLDYHRVETQFMSLDPILKQENDYLRLLTNRIIDLRPHIVLVERFVSRIALDFLYKANIVVARGVKFSAIHQVARCTHADIIGSMDKLALEPRLGRCADFKVQTFEHDLIPGRRKTYMRFEGTHNGFGGTIILRGGTLSTLRRVKLIADFLALVAYHLKNETFLYGDEFQMLPPHPPMPEEYRDLLRLLANKRSTPKSVYGRGASSPLARSPVSPDSELTPRAAARDPSDPKQIEKENALQVTREIAESLEPYLTTVLSASVAVRFPPPHVLAKMAALDRKLNYLRLKKDEREAAKILEEEKRAEPPKYEPIKIVVESEEDVARKDAAKKEVEKAKDVEKQEVDKAPDVKSAEQDKGASAEKDAEKPTAEVQPSSREDGNAEVKVEPTLAGKSETDIVDDAMSIKSAPLPKTDGESSASSAANSGFTSPVAAPTATLPSSASLPVLVPPTPAPTPAPNAPAQAPALTPAPPAVAGSKGGDPYRILLNPEDFVDASTLAFVEYDHDEQYKLWKHYVRRNPGPLHPKNFQGIIYLQALYRQGQDKPCVEPARQEINFYQEDDQTLGQFLGSMVANAVHRCPNPTCDLLMLFHYDVLVHAERRLQIAMEHFSCPLPGHEEQILTWSYCRQCNRSWEPTVIREETWRMSWGAYLEHCFYPPETRTGFGCAHDAYREHIRYFAHHNTVVRIHNDEIELYEPVRPPIKIIWNVEDKVALKNAEYESALAKTAAFFDSVMHRLRSFTDDLVEPDKQARMRADRDALLTRAVADRDEMVNSLKLTYKQTPPTDVLAINVVLQALQDKVIQWDLDFLDVEKLYMPSEKDLRRMTATHLKRLFATHDVFSSLDKNVASMAVPEVDEHEKVTDPDSSKPPSIAPTLEPESGTATPSILESEAGPSPDKVSELESADGSTVDLSEPSEEKVSGSAATSSDTVTPTPTVSRATGPPMLAPPETPELELPETPRDYESDSTISAAPRPISMPAQPFTPSADLASSGVDSDTHAFISRLPVRRNRPSPSVADLVKRFQDTAPGRSGASTPTLERPRSAAGVHRRMRHEPTDVSDSDVGQPLRPYLRRNRTSEQTVMQRTSSRSNLFSDGDRSYAVNASRVLSKRHNTDPASSGGRGRSSRAPSPNRSRSRAPSPSARKDGRLAAPSVPISKSVSMDGKPRLVGKGKMPRKPSLPIAPQASPGGNLMRGIPRRVMGAGTRVTSIARHFDKISRDAERDRAKRISLARGKRAGRVGVTKARVQVFNNVRDAFKDEFDSDSSAADNEEEADLSDVSVDSTGRAKPRRKQSSPAKPRPALLPPHAQVAPTPPPKKRLDDEETEAEAETSTPKPHVPEAGPSTFESEVYPETDDAGASKIASDRLHIELAPFDTAAPLPSIPATPAGLITEDEAGKKGLSQMSQISESEMSSGGGERSSILKTLTGLWAIRAGDFTPLDYPLSAAEHIFVDSRVIVREHEPTSIIAFTLCSKQYREQIRSVAAASKARAARAERAQHSTLPSEPSMLEEVGNERPWDIISVDELDEPSLSGAGTHLKYEFEAGSSTISCRIFFAEQFAALRQAVQCEDGFIESLARCAKFDASGGKSGSAFLKTKDDRFIVKEISRYEMDALTKFAPAYFEYTSTAFERQRPTALAKTYGIFKIGYRNGVTGRSMHMNVLVQENLFYGRHFSKIYDLKGSTRNRLIKPTGRANEVLLDENLMEISYTAPLYLRDHAKLILRTALWNDTLFLSNLNVMDYSLVVGVDAENKELVVGVVDYIRTFTWDKKVESWVKDFGGGGRGEPTIVTPLQYRKRFRTAMERFYFPSVPDRWSHVIADEPLDEESATLLNM</sequence>
<evidence type="ECO:0000256" key="8">
    <source>
        <dbReference type="ARBA" id="ARBA00022840"/>
    </source>
</evidence>
<gene>
    <name evidence="14" type="ORF">CC85DRAFT_285961</name>
</gene>
<dbReference type="InterPro" id="IPR027484">
    <property type="entry name" value="PInositol-4-P-5-kinase_N"/>
</dbReference>
<dbReference type="SMART" id="SM00330">
    <property type="entry name" value="PIPKc"/>
    <property type="match status" value="1"/>
</dbReference>
<dbReference type="PROSITE" id="PS51455">
    <property type="entry name" value="PIPK"/>
    <property type="match status" value="1"/>
</dbReference>
<feature type="region of interest" description="Disordered" evidence="11">
    <location>
        <begin position="930"/>
        <end position="967"/>
    </location>
</feature>
<accession>A0A0J0XLT8</accession>
<feature type="region of interest" description="Disordered" evidence="11">
    <location>
        <begin position="1992"/>
        <end position="2089"/>
    </location>
</feature>
<keyword evidence="5 9" id="KW-0863">Zinc-finger</keyword>
<feature type="region of interest" description="Disordered" evidence="11">
    <location>
        <begin position="118"/>
        <end position="252"/>
    </location>
</feature>
<feature type="region of interest" description="Disordered" evidence="11">
    <location>
        <begin position="61"/>
        <end position="83"/>
    </location>
</feature>
<dbReference type="GO" id="GO:0005524">
    <property type="term" value="F:ATP binding"/>
    <property type="evidence" value="ECO:0007669"/>
    <property type="project" value="UniProtKB-UniRule"/>
</dbReference>
<feature type="compositionally biased region" description="Low complexity" evidence="11">
    <location>
        <begin position="74"/>
        <end position="83"/>
    </location>
</feature>
<evidence type="ECO:0000256" key="1">
    <source>
        <dbReference type="ARBA" id="ARBA00012009"/>
    </source>
</evidence>
<protein>
    <recommendedName>
        <fullName evidence="1">1-phosphatidylinositol-3-phosphate 5-kinase</fullName>
        <ecNumber evidence="1">2.7.1.150</ecNumber>
    </recommendedName>
</protein>
<dbReference type="InterPro" id="IPR013083">
    <property type="entry name" value="Znf_RING/FYVE/PHD"/>
</dbReference>
<feature type="compositionally biased region" description="Low complexity" evidence="11">
    <location>
        <begin position="218"/>
        <end position="238"/>
    </location>
</feature>
<feature type="compositionally biased region" description="Basic and acidic residues" evidence="11">
    <location>
        <begin position="510"/>
        <end position="525"/>
    </location>
</feature>
<feature type="region of interest" description="Disordered" evidence="11">
    <location>
        <begin position="1753"/>
        <end position="1923"/>
    </location>
</feature>
<dbReference type="CDD" id="cd15725">
    <property type="entry name" value="FYVE_PIKfyve_Fab1"/>
    <property type="match status" value="1"/>
</dbReference>
<dbReference type="GO" id="GO:0000329">
    <property type="term" value="C:fungal-type vacuole membrane"/>
    <property type="evidence" value="ECO:0007669"/>
    <property type="project" value="TreeGrafter"/>
</dbReference>
<feature type="compositionally biased region" description="Low complexity" evidence="11">
    <location>
        <begin position="1857"/>
        <end position="1873"/>
    </location>
</feature>
<dbReference type="FunFam" id="3.30.40.10:FF:000283">
    <property type="entry name" value="1-phosphatidylinositol-3-phosphate 5-kinase (Fab1)"/>
    <property type="match status" value="1"/>
</dbReference>
<feature type="region of interest" description="Disordered" evidence="11">
    <location>
        <begin position="1179"/>
        <end position="1207"/>
    </location>
</feature>
<dbReference type="InterPro" id="IPR017455">
    <property type="entry name" value="Znf_FYVE-rel"/>
</dbReference>
<dbReference type="EC" id="2.7.1.150" evidence="1"/>
<evidence type="ECO:0000256" key="10">
    <source>
        <dbReference type="PROSITE-ProRule" id="PRU00781"/>
    </source>
</evidence>
<dbReference type="PROSITE" id="PS50178">
    <property type="entry name" value="ZF_FYVE"/>
    <property type="match status" value="1"/>
</dbReference>
<dbReference type="PANTHER" id="PTHR45748:SF7">
    <property type="entry name" value="1-PHOSPHATIDYLINOSITOL 3-PHOSPHATE 5-KINASE-RELATED"/>
    <property type="match status" value="1"/>
</dbReference>
<keyword evidence="2 10" id="KW-0808">Transferase</keyword>
<feature type="region of interest" description="Disordered" evidence="11">
    <location>
        <begin position="1585"/>
        <end position="1727"/>
    </location>
</feature>
<feature type="region of interest" description="Disordered" evidence="11">
    <location>
        <begin position="1056"/>
        <end position="1162"/>
    </location>
</feature>
<feature type="compositionally biased region" description="Polar residues" evidence="11">
    <location>
        <begin position="12"/>
        <end position="41"/>
    </location>
</feature>
<dbReference type="InterPro" id="IPR011011">
    <property type="entry name" value="Znf_FYVE_PHD"/>
</dbReference>
<proteinExistence type="predicted"/>
<evidence type="ECO:0000256" key="9">
    <source>
        <dbReference type="PROSITE-ProRule" id="PRU00091"/>
    </source>
</evidence>
<keyword evidence="15" id="KW-1185">Reference proteome</keyword>
<keyword evidence="8 10" id="KW-0067">ATP-binding</keyword>
<reference evidence="14 15" key="1">
    <citation type="submission" date="2015-03" db="EMBL/GenBank/DDBJ databases">
        <title>Genomics and transcriptomics of the oil-accumulating basidiomycete yeast T. oleaginosus allow insights into substrate utilization and the diverse evolutionary trajectories of mating systems in fungi.</title>
        <authorList>
            <consortium name="DOE Joint Genome Institute"/>
            <person name="Kourist R."/>
            <person name="Kracht O."/>
            <person name="Bracharz F."/>
            <person name="Lipzen A."/>
            <person name="Nolan M."/>
            <person name="Ohm R."/>
            <person name="Grigoriev I."/>
            <person name="Sun S."/>
            <person name="Heitman J."/>
            <person name="Bruck T."/>
            <person name="Nowrousian M."/>
        </authorList>
    </citation>
    <scope>NUCLEOTIDE SEQUENCE [LARGE SCALE GENOMIC DNA]</scope>
    <source>
        <strain evidence="14 15">IBC0246</strain>
    </source>
</reference>
<dbReference type="Gene3D" id="3.30.810.10">
    <property type="entry name" value="2-Layer Sandwich"/>
    <property type="match status" value="1"/>
</dbReference>
<evidence type="ECO:0000313" key="15">
    <source>
        <dbReference type="Proteomes" id="UP000053611"/>
    </source>
</evidence>
<dbReference type="FunFam" id="3.30.810.10:FF:000001">
    <property type="entry name" value="1-phosphatidylinositol 3-phosphate 5-kinase FAB1"/>
    <property type="match status" value="1"/>
</dbReference>
<evidence type="ECO:0000259" key="12">
    <source>
        <dbReference type="PROSITE" id="PS50178"/>
    </source>
</evidence>
<dbReference type="SUPFAM" id="SSF52029">
    <property type="entry name" value="GroEL apical domain-like"/>
    <property type="match status" value="1"/>
</dbReference>
<dbReference type="GeneID" id="28983938"/>
<dbReference type="GO" id="GO:0008270">
    <property type="term" value="F:zinc ion binding"/>
    <property type="evidence" value="ECO:0007669"/>
    <property type="project" value="UniProtKB-KW"/>
</dbReference>
<keyword evidence="7" id="KW-0862">Zinc</keyword>
<feature type="domain" description="PIPK" evidence="13">
    <location>
        <begin position="2216"/>
        <end position="2537"/>
    </location>
</feature>
<feature type="compositionally biased region" description="Low complexity" evidence="11">
    <location>
        <begin position="1655"/>
        <end position="1676"/>
    </location>
</feature>
<keyword evidence="4 10" id="KW-0547">Nucleotide-binding</keyword>
<dbReference type="InterPro" id="IPR027409">
    <property type="entry name" value="GroEL-like_apical_dom_sf"/>
</dbReference>
<keyword evidence="3" id="KW-0479">Metal-binding</keyword>
<feature type="compositionally biased region" description="Pro residues" evidence="11">
    <location>
        <begin position="1179"/>
        <end position="1191"/>
    </location>
</feature>
<dbReference type="InterPro" id="IPR000306">
    <property type="entry name" value="Znf_FYVE"/>
</dbReference>
<dbReference type="Gene3D" id="3.30.800.10">
    <property type="entry name" value="Phosphatidylinositol Phosphate Kinase II Beta"/>
    <property type="match status" value="1"/>
</dbReference>
<dbReference type="RefSeq" id="XP_018278524.1">
    <property type="nucleotide sequence ID" value="XM_018423335.1"/>
</dbReference>
<dbReference type="GO" id="GO:0010008">
    <property type="term" value="C:endosome membrane"/>
    <property type="evidence" value="ECO:0007669"/>
    <property type="project" value="TreeGrafter"/>
</dbReference>
<dbReference type="InterPro" id="IPR027483">
    <property type="entry name" value="PInositol-4-P-4/5-kinase_C_sf"/>
</dbReference>
<feature type="compositionally biased region" description="Basic and acidic residues" evidence="11">
    <location>
        <begin position="1587"/>
        <end position="1598"/>
    </location>
</feature>
<evidence type="ECO:0000256" key="7">
    <source>
        <dbReference type="ARBA" id="ARBA00022833"/>
    </source>
</evidence>
<dbReference type="SMART" id="SM00064">
    <property type="entry name" value="FYVE"/>
    <property type="match status" value="1"/>
</dbReference>
<feature type="compositionally biased region" description="Basic and acidic residues" evidence="11">
    <location>
        <begin position="1056"/>
        <end position="1101"/>
    </location>
</feature>
<dbReference type="Pfam" id="PF01504">
    <property type="entry name" value="PIP5K"/>
    <property type="match status" value="1"/>
</dbReference>
<dbReference type="GO" id="GO:0000285">
    <property type="term" value="F:1-phosphatidylinositol-3-phosphate 5-kinase activity"/>
    <property type="evidence" value="ECO:0007669"/>
    <property type="project" value="UniProtKB-EC"/>
</dbReference>
<dbReference type="FunFam" id="3.50.7.10:FF:000007">
    <property type="entry name" value="1-phosphatidylinositol 3-phosphate 5-kinase isoform X1"/>
    <property type="match status" value="1"/>
</dbReference>
<evidence type="ECO:0000256" key="11">
    <source>
        <dbReference type="SAM" id="MobiDB-lite"/>
    </source>
</evidence>
<feature type="region of interest" description="Disordered" evidence="11">
    <location>
        <begin position="1"/>
        <end position="49"/>
    </location>
</feature>
<dbReference type="SUPFAM" id="SSF56104">
    <property type="entry name" value="SAICAR synthase-like"/>
    <property type="match status" value="1"/>
</dbReference>
<dbReference type="CDD" id="cd17300">
    <property type="entry name" value="PIPKc_PIKfyve"/>
    <property type="match status" value="1"/>
</dbReference>
<feature type="compositionally biased region" description="Polar residues" evidence="11">
    <location>
        <begin position="1809"/>
        <end position="1824"/>
    </location>
</feature>
<dbReference type="Pfam" id="PF01363">
    <property type="entry name" value="FYVE"/>
    <property type="match status" value="1"/>
</dbReference>
<name>A0A0J0XLT8_9TREE</name>
<dbReference type="OrthoDB" id="158357at2759"/>
<dbReference type="GO" id="GO:0046854">
    <property type="term" value="P:phosphatidylinositol phosphate biosynthetic process"/>
    <property type="evidence" value="ECO:0007669"/>
    <property type="project" value="TreeGrafter"/>
</dbReference>
<feature type="compositionally biased region" description="Polar residues" evidence="11">
    <location>
        <begin position="121"/>
        <end position="168"/>
    </location>
</feature>
<keyword evidence="6 10" id="KW-0418">Kinase</keyword>
<dbReference type="Pfam" id="PF00118">
    <property type="entry name" value="Cpn60_TCP1"/>
    <property type="match status" value="1"/>
</dbReference>
<dbReference type="Gene3D" id="3.50.7.10">
    <property type="entry name" value="GroEL"/>
    <property type="match status" value="1"/>
</dbReference>
<dbReference type="CDD" id="cd03334">
    <property type="entry name" value="Fab1_TCP"/>
    <property type="match status" value="1"/>
</dbReference>
<dbReference type="Proteomes" id="UP000053611">
    <property type="component" value="Unassembled WGS sequence"/>
</dbReference>
<evidence type="ECO:0000256" key="5">
    <source>
        <dbReference type="ARBA" id="ARBA00022771"/>
    </source>
</evidence>
<evidence type="ECO:0000256" key="6">
    <source>
        <dbReference type="ARBA" id="ARBA00022777"/>
    </source>
</evidence>
<feature type="compositionally biased region" description="Basic and acidic residues" evidence="11">
    <location>
        <begin position="1108"/>
        <end position="1118"/>
    </location>
</feature>
<dbReference type="EMBL" id="KQ087210">
    <property type="protein sequence ID" value="KLT42033.1"/>
    <property type="molecule type" value="Genomic_DNA"/>
</dbReference>
<feature type="domain" description="FYVE-type" evidence="12">
    <location>
        <begin position="360"/>
        <end position="420"/>
    </location>
</feature>
<evidence type="ECO:0000256" key="3">
    <source>
        <dbReference type="ARBA" id="ARBA00022723"/>
    </source>
</evidence>
<evidence type="ECO:0000259" key="13">
    <source>
        <dbReference type="PROSITE" id="PS51455"/>
    </source>
</evidence>
<organism evidence="14 15">
    <name type="scientific">Cutaneotrichosporon oleaginosum</name>
    <dbReference type="NCBI Taxonomy" id="879819"/>
    <lineage>
        <taxon>Eukaryota</taxon>
        <taxon>Fungi</taxon>
        <taxon>Dikarya</taxon>
        <taxon>Basidiomycota</taxon>
        <taxon>Agaricomycotina</taxon>
        <taxon>Tremellomycetes</taxon>
        <taxon>Trichosporonales</taxon>
        <taxon>Trichosporonaceae</taxon>
        <taxon>Cutaneotrichosporon</taxon>
    </lineage>
</organism>
<evidence type="ECO:0000313" key="14">
    <source>
        <dbReference type="EMBL" id="KLT42033.1"/>
    </source>
</evidence>
<feature type="compositionally biased region" description="Low complexity" evidence="11">
    <location>
        <begin position="178"/>
        <end position="204"/>
    </location>
</feature>
<dbReference type="InterPro" id="IPR002498">
    <property type="entry name" value="PInositol-4-P-4/5-kinase_core"/>
</dbReference>
<feature type="region of interest" description="Disordered" evidence="11">
    <location>
        <begin position="478"/>
        <end position="558"/>
    </location>
</feature>
<dbReference type="PANTHER" id="PTHR45748">
    <property type="entry name" value="1-PHOSPHATIDYLINOSITOL 3-PHOSPHATE 5-KINASE-RELATED"/>
    <property type="match status" value="1"/>
</dbReference>
<dbReference type="STRING" id="879819.A0A0J0XLT8"/>